<proteinExistence type="predicted"/>
<comment type="caution">
    <text evidence="1">The sequence shown here is derived from an EMBL/GenBank/DDBJ whole genome shotgun (WGS) entry which is preliminary data.</text>
</comment>
<name>X0Z1R0_9ZZZZ</name>
<evidence type="ECO:0000313" key="1">
    <source>
        <dbReference type="EMBL" id="GAG54438.1"/>
    </source>
</evidence>
<dbReference type="PANTHER" id="PTHR32114">
    <property type="entry name" value="ABC TRANSPORTER ABCH.3"/>
    <property type="match status" value="1"/>
</dbReference>
<dbReference type="Gene3D" id="3.40.50.300">
    <property type="entry name" value="P-loop containing nucleotide triphosphate hydrolases"/>
    <property type="match status" value="1"/>
</dbReference>
<evidence type="ECO:0008006" key="2">
    <source>
        <dbReference type="Google" id="ProtNLM"/>
    </source>
</evidence>
<dbReference type="PANTHER" id="PTHR32114:SF2">
    <property type="entry name" value="ABC TRANSPORTER ABCH.3"/>
    <property type="match status" value="1"/>
</dbReference>
<protein>
    <recommendedName>
        <fullName evidence="2">RecF/RecN/SMC N-terminal domain-containing protein</fullName>
    </recommendedName>
</protein>
<organism evidence="1">
    <name type="scientific">marine sediment metagenome</name>
    <dbReference type="NCBI Taxonomy" id="412755"/>
    <lineage>
        <taxon>unclassified sequences</taxon>
        <taxon>metagenomes</taxon>
        <taxon>ecological metagenomes</taxon>
    </lineage>
</organism>
<accession>X0Z1R0</accession>
<sequence length="255" mass="28236">MGPLRAMVQEHTAQIQHGAQLVRDRAELAKGMGNLADSLKLELRHKQEESNPWGEEIDKVIVTCGKLAAEAQAAQVKLDAIDEEVHHVSFWRGFFSKELKLQLFESACPFLAERTRYHLDGLRNPQIYAEFNTIKRLADGTAKDEFTVRVFSETGGDGFDSLSGGEQQIVSFAIGLALADLATAQAQGSSGFLILDEPFSQLDSRNSEAIVEYLTSDIGKAKETILLISNEDELKTLIPNRVHVVKKRGVSNIER</sequence>
<dbReference type="InterPro" id="IPR027417">
    <property type="entry name" value="P-loop_NTPase"/>
</dbReference>
<dbReference type="SUPFAM" id="SSF52540">
    <property type="entry name" value="P-loop containing nucleoside triphosphate hydrolases"/>
    <property type="match status" value="1"/>
</dbReference>
<reference evidence="1" key="1">
    <citation type="journal article" date="2014" name="Front. Microbiol.">
        <title>High frequency of phylogenetically diverse reductive dehalogenase-homologous genes in deep subseafloor sedimentary metagenomes.</title>
        <authorList>
            <person name="Kawai M."/>
            <person name="Futagami T."/>
            <person name="Toyoda A."/>
            <person name="Takaki Y."/>
            <person name="Nishi S."/>
            <person name="Hori S."/>
            <person name="Arai W."/>
            <person name="Tsubouchi T."/>
            <person name="Morono Y."/>
            <person name="Uchiyama I."/>
            <person name="Ito T."/>
            <person name="Fujiyama A."/>
            <person name="Inagaki F."/>
            <person name="Takami H."/>
        </authorList>
    </citation>
    <scope>NUCLEOTIDE SEQUENCE</scope>
    <source>
        <strain evidence="1">Expedition CK06-06</strain>
    </source>
</reference>
<dbReference type="Pfam" id="PF13558">
    <property type="entry name" value="SbcC_Walker_B"/>
    <property type="match status" value="1"/>
</dbReference>
<dbReference type="AlphaFoldDB" id="X0Z1R0"/>
<gene>
    <name evidence="1" type="ORF">S01H4_16323</name>
</gene>
<dbReference type="EMBL" id="BART01007152">
    <property type="protein sequence ID" value="GAG54438.1"/>
    <property type="molecule type" value="Genomic_DNA"/>
</dbReference>